<dbReference type="InterPro" id="IPR044750">
    <property type="entry name" value="C2_SRC2/BAP"/>
</dbReference>
<proteinExistence type="predicted"/>
<feature type="region of interest" description="Disordered" evidence="1">
    <location>
        <begin position="313"/>
        <end position="337"/>
    </location>
</feature>
<gene>
    <name evidence="3" type="ORF">Cgig2_015135</name>
</gene>
<dbReference type="PROSITE" id="PS50004">
    <property type="entry name" value="C2"/>
    <property type="match status" value="1"/>
</dbReference>
<dbReference type="SUPFAM" id="SSF49562">
    <property type="entry name" value="C2 domain (Calcium/lipid-binding domain, CaLB)"/>
    <property type="match status" value="1"/>
</dbReference>
<organism evidence="3 4">
    <name type="scientific">Carnegiea gigantea</name>
    <dbReference type="NCBI Taxonomy" id="171969"/>
    <lineage>
        <taxon>Eukaryota</taxon>
        <taxon>Viridiplantae</taxon>
        <taxon>Streptophyta</taxon>
        <taxon>Embryophyta</taxon>
        <taxon>Tracheophyta</taxon>
        <taxon>Spermatophyta</taxon>
        <taxon>Magnoliopsida</taxon>
        <taxon>eudicotyledons</taxon>
        <taxon>Gunneridae</taxon>
        <taxon>Pentapetalae</taxon>
        <taxon>Caryophyllales</taxon>
        <taxon>Cactineae</taxon>
        <taxon>Cactaceae</taxon>
        <taxon>Cactoideae</taxon>
        <taxon>Echinocereeae</taxon>
        <taxon>Carnegiea</taxon>
    </lineage>
</organism>
<dbReference type="PANTHER" id="PTHR32246:SF143">
    <property type="entry name" value="CALCIUM-DEPENDENT LIPID-BINDING (CALB DOMAIN) FAMILY PROTEIN"/>
    <property type="match status" value="1"/>
</dbReference>
<dbReference type="GO" id="GO:0006952">
    <property type="term" value="P:defense response"/>
    <property type="evidence" value="ECO:0007669"/>
    <property type="project" value="InterPro"/>
</dbReference>
<feature type="compositionally biased region" description="Basic residues" evidence="1">
    <location>
        <begin position="275"/>
        <end position="284"/>
    </location>
</feature>
<dbReference type="CDD" id="cd04051">
    <property type="entry name" value="C2_SRC2_like"/>
    <property type="match status" value="1"/>
</dbReference>
<keyword evidence="4" id="KW-1185">Reference proteome</keyword>
<dbReference type="Gene3D" id="2.60.40.150">
    <property type="entry name" value="C2 domain"/>
    <property type="match status" value="1"/>
</dbReference>
<feature type="region of interest" description="Disordered" evidence="1">
    <location>
        <begin position="267"/>
        <end position="286"/>
    </location>
</feature>
<protein>
    <recommendedName>
        <fullName evidence="2">C2 domain-containing protein</fullName>
    </recommendedName>
</protein>
<dbReference type="InterPro" id="IPR000008">
    <property type="entry name" value="C2_dom"/>
</dbReference>
<dbReference type="Pfam" id="PF00168">
    <property type="entry name" value="C2"/>
    <property type="match status" value="1"/>
</dbReference>
<accession>A0A9Q1KQY2</accession>
<reference evidence="3" key="1">
    <citation type="submission" date="2022-04" db="EMBL/GenBank/DDBJ databases">
        <title>Carnegiea gigantea Genome sequencing and assembly v2.</title>
        <authorList>
            <person name="Copetti D."/>
            <person name="Sanderson M.J."/>
            <person name="Burquez A."/>
            <person name="Wojciechowski M.F."/>
        </authorList>
    </citation>
    <scope>NUCLEOTIDE SEQUENCE</scope>
    <source>
        <strain evidence="3">SGP5-SGP5p</strain>
        <tissue evidence="3">Aerial part</tissue>
    </source>
</reference>
<comment type="caution">
    <text evidence="3">The sequence shown here is derived from an EMBL/GenBank/DDBJ whole genome shotgun (WGS) entry which is preliminary data.</text>
</comment>
<feature type="domain" description="C2" evidence="2">
    <location>
        <begin position="1"/>
        <end position="111"/>
    </location>
</feature>
<feature type="compositionally biased region" description="Polar residues" evidence="1">
    <location>
        <begin position="325"/>
        <end position="337"/>
    </location>
</feature>
<evidence type="ECO:0000256" key="1">
    <source>
        <dbReference type="SAM" id="MobiDB-lite"/>
    </source>
</evidence>
<dbReference type="OrthoDB" id="1909968at2759"/>
<dbReference type="AlphaFoldDB" id="A0A9Q1KQY2"/>
<dbReference type="EMBL" id="JAKOGI010000035">
    <property type="protein sequence ID" value="KAJ8447772.1"/>
    <property type="molecule type" value="Genomic_DNA"/>
</dbReference>
<evidence type="ECO:0000259" key="2">
    <source>
        <dbReference type="PROSITE" id="PS50004"/>
    </source>
</evidence>
<name>A0A9Q1KQY2_9CARY</name>
<dbReference type="InterPro" id="IPR035892">
    <property type="entry name" value="C2_domain_sf"/>
</dbReference>
<dbReference type="PANTHER" id="PTHR32246">
    <property type="entry name" value="INGRESSION PROTEIN FIC1"/>
    <property type="match status" value="1"/>
</dbReference>
<sequence length="337" mass="36584">MRGLVGTAIIATRDLASVSRSMRTYALVWVNPARKMMTRVDLKGNNSPTWNDKFMFKVTPEFLNSSTATVSVEIYAESWIRDAIVGLVQVPACGITPANPNKSNAKRAVALQVRRPSGRPQGILNIAVSILDGSNKSMPLSGIGFDDKPQTRPQKIDPCTTLRRVKSERSCSALDEDVRPRSTCNGPSSDAPAGGSMCNSDVGPSPSVVAAAVAKGLYIPPTKNRGGGGKDDAESSILQWADEESEDGIMTKIEQWKTELNHAPASSYNGGNWRDRRRRRHRRTKTEGSRLFRCFGKAYGFEFTIVCGANGKSGKKVGNKKDRPASSNGDTQSYISL</sequence>
<evidence type="ECO:0000313" key="4">
    <source>
        <dbReference type="Proteomes" id="UP001153076"/>
    </source>
</evidence>
<feature type="region of interest" description="Disordered" evidence="1">
    <location>
        <begin position="173"/>
        <end position="199"/>
    </location>
</feature>
<evidence type="ECO:0000313" key="3">
    <source>
        <dbReference type="EMBL" id="KAJ8447772.1"/>
    </source>
</evidence>
<dbReference type="Proteomes" id="UP001153076">
    <property type="component" value="Unassembled WGS sequence"/>
</dbReference>